<organism evidence="2 3">
    <name type="scientific">Beijerinckia indica subsp. indica (strain ATCC 9039 / DSM 1715 / NCIMB 8712)</name>
    <dbReference type="NCBI Taxonomy" id="395963"/>
    <lineage>
        <taxon>Bacteria</taxon>
        <taxon>Pseudomonadati</taxon>
        <taxon>Pseudomonadota</taxon>
        <taxon>Alphaproteobacteria</taxon>
        <taxon>Hyphomicrobiales</taxon>
        <taxon>Beijerinckiaceae</taxon>
        <taxon>Beijerinckia</taxon>
    </lineage>
</organism>
<proteinExistence type="predicted"/>
<dbReference type="RefSeq" id="WP_012385143.1">
    <property type="nucleotide sequence ID" value="NC_010581.1"/>
</dbReference>
<sequence>MKLLYSSTSPYARKVRITAFETGLHDRIELVPIDTTNPASGLSAHNPLSKIPVLETEFGPLYDSPVICEYLDSLHDGPKLFPAAGSARWNALRWQALADGLLDAALLIRHESIRPVEYQFEPYIEKQKGKILGALDAMEKGAADLEGRLTIGTITAACALGYLDLRFTDLAWRESYPNLAKWHKAFAARSSYVDTLAKA</sequence>
<gene>
    <name evidence="2" type="ordered locus">Bind_2167</name>
</gene>
<dbReference type="Pfam" id="PF13409">
    <property type="entry name" value="GST_N_2"/>
    <property type="match status" value="1"/>
</dbReference>
<dbReference type="KEGG" id="bid:Bind_2167"/>
<dbReference type="GO" id="GO:0016740">
    <property type="term" value="F:transferase activity"/>
    <property type="evidence" value="ECO:0007669"/>
    <property type="project" value="UniProtKB-KW"/>
</dbReference>
<name>B2IGM6_BEII9</name>
<dbReference type="STRING" id="395963.Bind_2167"/>
<dbReference type="SUPFAM" id="SSF47616">
    <property type="entry name" value="GST C-terminal domain-like"/>
    <property type="match status" value="1"/>
</dbReference>
<dbReference type="Proteomes" id="UP000001695">
    <property type="component" value="Chromosome"/>
</dbReference>
<protein>
    <submittedName>
        <fullName evidence="2">Glutathione S-transferase domain</fullName>
    </submittedName>
</protein>
<evidence type="ECO:0000313" key="2">
    <source>
        <dbReference type="EMBL" id="ACB95787.1"/>
    </source>
</evidence>
<dbReference type="EMBL" id="CP001016">
    <property type="protein sequence ID" value="ACB95787.1"/>
    <property type="molecule type" value="Genomic_DNA"/>
</dbReference>
<dbReference type="HOGENOM" id="CLU_011226_12_2_5"/>
<dbReference type="OrthoDB" id="9795329at2"/>
<accession>B2IGM6</accession>
<keyword evidence="2" id="KW-0808">Transferase</keyword>
<dbReference type="InterPro" id="IPR050983">
    <property type="entry name" value="GST_Omega/HSP26"/>
</dbReference>
<dbReference type="Pfam" id="PF13410">
    <property type="entry name" value="GST_C_2"/>
    <property type="match status" value="1"/>
</dbReference>
<dbReference type="GO" id="GO:0005737">
    <property type="term" value="C:cytoplasm"/>
    <property type="evidence" value="ECO:0007669"/>
    <property type="project" value="TreeGrafter"/>
</dbReference>
<dbReference type="Gene3D" id="1.20.1050.10">
    <property type="match status" value="1"/>
</dbReference>
<dbReference type="PANTHER" id="PTHR43968">
    <property type="match status" value="1"/>
</dbReference>
<reference evidence="2 3" key="2">
    <citation type="journal article" date="2010" name="J. Bacteriol.">
        <title>Complete genome sequence of Beijerinckia indica subsp. indica.</title>
        <authorList>
            <person name="Tamas I."/>
            <person name="Dedysh S.N."/>
            <person name="Liesack W."/>
            <person name="Stott M.B."/>
            <person name="Alam M."/>
            <person name="Murrell J.C."/>
            <person name="Dunfield P.F."/>
        </authorList>
    </citation>
    <scope>NUCLEOTIDE SEQUENCE [LARGE SCALE GENOMIC DNA]</scope>
    <source>
        <strain evidence="3">ATCC 9039 / DSM 1715 / NCIMB 8712</strain>
    </source>
</reference>
<dbReference type="CDD" id="cd03049">
    <property type="entry name" value="GST_N_3"/>
    <property type="match status" value="1"/>
</dbReference>
<dbReference type="CDD" id="cd03205">
    <property type="entry name" value="GST_C_6"/>
    <property type="match status" value="1"/>
</dbReference>
<feature type="domain" description="GST N-terminal" evidence="1">
    <location>
        <begin position="1"/>
        <end position="79"/>
    </location>
</feature>
<dbReference type="InterPro" id="IPR036249">
    <property type="entry name" value="Thioredoxin-like_sf"/>
</dbReference>
<dbReference type="SUPFAM" id="SSF52833">
    <property type="entry name" value="Thioredoxin-like"/>
    <property type="match status" value="1"/>
</dbReference>
<dbReference type="InterPro" id="IPR036282">
    <property type="entry name" value="Glutathione-S-Trfase_C_sf"/>
</dbReference>
<dbReference type="eggNOG" id="COG0625">
    <property type="taxonomic scope" value="Bacteria"/>
</dbReference>
<dbReference type="Gene3D" id="3.40.30.10">
    <property type="entry name" value="Glutaredoxin"/>
    <property type="match status" value="1"/>
</dbReference>
<dbReference type="AlphaFoldDB" id="B2IGM6"/>
<keyword evidence="3" id="KW-1185">Reference proteome</keyword>
<reference evidence="3" key="1">
    <citation type="submission" date="2008-03" db="EMBL/GenBank/DDBJ databases">
        <title>Complete sequence of chromosome of Beijerinckia indica subsp. indica ATCC 9039.</title>
        <authorList>
            <consortium name="US DOE Joint Genome Institute"/>
            <person name="Copeland A."/>
            <person name="Lucas S."/>
            <person name="Lapidus A."/>
            <person name="Glavina del Rio T."/>
            <person name="Dalin E."/>
            <person name="Tice H."/>
            <person name="Bruce D."/>
            <person name="Goodwin L."/>
            <person name="Pitluck S."/>
            <person name="LaButti K."/>
            <person name="Schmutz J."/>
            <person name="Larimer F."/>
            <person name="Land M."/>
            <person name="Hauser L."/>
            <person name="Kyrpides N."/>
            <person name="Mikhailova N."/>
            <person name="Dunfield P.F."/>
            <person name="Dedysh S.N."/>
            <person name="Liesack W."/>
            <person name="Saw J.H."/>
            <person name="Alam M."/>
            <person name="Chen Y."/>
            <person name="Murrell J.C."/>
            <person name="Richardson P."/>
        </authorList>
    </citation>
    <scope>NUCLEOTIDE SEQUENCE [LARGE SCALE GENOMIC DNA]</scope>
    <source>
        <strain evidence="3">ATCC 9039 / DSM 1715 / NCIMB 8712</strain>
    </source>
</reference>
<dbReference type="PANTHER" id="PTHR43968:SF6">
    <property type="entry name" value="GLUTATHIONE S-TRANSFERASE OMEGA"/>
    <property type="match status" value="1"/>
</dbReference>
<dbReference type="InterPro" id="IPR004045">
    <property type="entry name" value="Glutathione_S-Trfase_N"/>
</dbReference>
<dbReference type="PROSITE" id="PS50404">
    <property type="entry name" value="GST_NTER"/>
    <property type="match status" value="1"/>
</dbReference>
<evidence type="ECO:0000313" key="3">
    <source>
        <dbReference type="Proteomes" id="UP000001695"/>
    </source>
</evidence>
<evidence type="ECO:0000259" key="1">
    <source>
        <dbReference type="PROSITE" id="PS50404"/>
    </source>
</evidence>